<accession>G4YYE2</accession>
<dbReference type="PANTHER" id="PTHR12708">
    <property type="entry name" value="DNA POLYMERASE EPSILON SUBUNIT B"/>
    <property type="match status" value="1"/>
</dbReference>
<dbReference type="AlphaFoldDB" id="G4YYE2"/>
<comment type="subcellular location">
    <subcellularLocation>
        <location evidence="1">Nucleus</location>
    </subcellularLocation>
</comment>
<dbReference type="EMBL" id="JH159152">
    <property type="protein sequence ID" value="EGZ23885.1"/>
    <property type="molecule type" value="Genomic_DNA"/>
</dbReference>
<evidence type="ECO:0000256" key="4">
    <source>
        <dbReference type="ARBA" id="ARBA00023125"/>
    </source>
</evidence>
<dbReference type="GeneID" id="20655050"/>
<dbReference type="SUPFAM" id="SSF48452">
    <property type="entry name" value="TPR-like"/>
    <property type="match status" value="1"/>
</dbReference>
<sequence>MLRRGGAPLLRGRSTRAMSLLGSIFGIGEFEGARNTALSRSTSKQQAYDLALLDYVSMNSHPKFMLQQVIADDAPFLMGHVLVGASQCLAPLMHQDALDAASRLQVATKLAQEGETTTSEKMHVLALDAMVHGRHHEAAWVYETILQQDHSDLLALRCCYDIYRFLGDHKNMLATVTRRLPSWSPNDTGYSHLLGMQAYGMQAAGRLDAAEALAEKTLSMNGNDRWALHTMLHVLEARGNANHGASYANQFKAGFDNGGPLERHLYFQWALYMLDLGHYDRIDKMLEVNIIPYQPDGAPHAVPTLCDATQLYWRMRFAGHDTAELGEQLFQNWSAISPSPSENDTVKARLHPLARARFKDATQALLPVRGKLGLLGGTDVDQDVVEQLLIEWLRYKSSCLLTPHSLMLYSASKCNDLRLAKLLLNERLSARPQSAQCWNTFSRVSAAMGDASAVRDAQGMSYVLGDPTYALSLTPCPISSVLLRSEASLQLEDVLYAIKNNIDRSKMTTSVVTLEALESALDTLLAVSAENDYEQIQVFGAFDTPRLHFNTHNNSYELKADAHRRLHAGPESRIQLLRNRFMSVDLRVKRNRLFAPPSVAVANTTEYMELSRIESLLGVSGVRRVIGMLGQDERKRFYLEDFTSRIIVDLTNAAYTDGLFTINCVVLVEGEVIDDVLHVQSMGFPPPETKEASLEVLGGIDPLGVEVSAQQREQIRELEASDHHATFIVLSAVYLDDPQVMSKLDELFQGLESVQPTLFILMGDFMSTSIGGGAGSNSLQDLREYLEELGNLILKYPGIAENSRFVLVPGPNDPGSSRAFPRHPLPDLCTRELIRKVPNVTCSTNPCRIRYYTQDIVIFRDDLQQKMQRHAILTPMPSEQEEAVMDESGEPAQSVSQTDISKHLAKTLIDQAHLCPLPLMANPINWDFDSSLQLFPVPDVLILGDSTEQYQLGYSSVGVFHPGPFHADFSFVFYRPSTNTTEFSRVE</sequence>
<dbReference type="InterPro" id="IPR016266">
    <property type="entry name" value="POLE2"/>
</dbReference>
<evidence type="ECO:0000313" key="8">
    <source>
        <dbReference type="EMBL" id="EGZ23885.1"/>
    </source>
</evidence>
<dbReference type="SMR" id="G4YYE2"/>
<dbReference type="KEGG" id="psoj:PHYSODRAFT_478820"/>
<keyword evidence="3" id="KW-0235">DNA replication</keyword>
<reference evidence="8 9" key="1">
    <citation type="journal article" date="2006" name="Science">
        <title>Phytophthora genome sequences uncover evolutionary origins and mechanisms of pathogenesis.</title>
        <authorList>
            <person name="Tyler B.M."/>
            <person name="Tripathy S."/>
            <person name="Zhang X."/>
            <person name="Dehal P."/>
            <person name="Jiang R.H."/>
            <person name="Aerts A."/>
            <person name="Arredondo F.D."/>
            <person name="Baxter L."/>
            <person name="Bensasson D."/>
            <person name="Beynon J.L."/>
            <person name="Chapman J."/>
            <person name="Damasceno C.M."/>
            <person name="Dorrance A.E."/>
            <person name="Dou D."/>
            <person name="Dickerman A.W."/>
            <person name="Dubchak I.L."/>
            <person name="Garbelotto M."/>
            <person name="Gijzen M."/>
            <person name="Gordon S.G."/>
            <person name="Govers F."/>
            <person name="Grunwald N.J."/>
            <person name="Huang W."/>
            <person name="Ivors K.L."/>
            <person name="Jones R.W."/>
            <person name="Kamoun S."/>
            <person name="Krampis K."/>
            <person name="Lamour K.H."/>
            <person name="Lee M.K."/>
            <person name="McDonald W.H."/>
            <person name="Medina M."/>
            <person name="Meijer H.J."/>
            <person name="Nordberg E.K."/>
            <person name="Maclean D.J."/>
            <person name="Ospina-Giraldo M.D."/>
            <person name="Morris P.F."/>
            <person name="Phuntumart V."/>
            <person name="Putnam N.H."/>
            <person name="Rash S."/>
            <person name="Rose J.K."/>
            <person name="Sakihama Y."/>
            <person name="Salamov A.A."/>
            <person name="Savidor A."/>
            <person name="Scheuring C.F."/>
            <person name="Smith B.M."/>
            <person name="Sobral B.W."/>
            <person name="Terry A."/>
            <person name="Torto-Alalibo T.A."/>
            <person name="Win J."/>
            <person name="Xu Z."/>
            <person name="Zhang H."/>
            <person name="Grigoriev I.V."/>
            <person name="Rokhsar D.S."/>
            <person name="Boore J.L."/>
        </authorList>
    </citation>
    <scope>NUCLEOTIDE SEQUENCE [LARGE SCALE GENOMIC DNA]</scope>
    <source>
        <strain evidence="8 9">P6497</strain>
    </source>
</reference>
<organism evidence="8 9">
    <name type="scientific">Phytophthora sojae (strain P6497)</name>
    <name type="common">Soybean stem and root rot agent</name>
    <name type="synonym">Phytophthora megasperma f. sp. glycines</name>
    <dbReference type="NCBI Taxonomy" id="1094619"/>
    <lineage>
        <taxon>Eukaryota</taxon>
        <taxon>Sar</taxon>
        <taxon>Stramenopiles</taxon>
        <taxon>Oomycota</taxon>
        <taxon>Peronosporomycetes</taxon>
        <taxon>Peronosporales</taxon>
        <taxon>Peronosporaceae</taxon>
        <taxon>Phytophthora</taxon>
    </lineage>
</organism>
<keyword evidence="4" id="KW-0238">DNA-binding</keyword>
<dbReference type="InterPro" id="IPR011990">
    <property type="entry name" value="TPR-like_helical_dom_sf"/>
</dbReference>
<feature type="domain" description="DNA polymerase alpha/delta/epsilon subunit B" evidence="7">
    <location>
        <begin position="727"/>
        <end position="950"/>
    </location>
</feature>
<dbReference type="GO" id="GO:0006261">
    <property type="term" value="P:DNA-templated DNA replication"/>
    <property type="evidence" value="ECO:0007669"/>
    <property type="project" value="InterPro"/>
</dbReference>
<dbReference type="InParanoid" id="G4YYE2"/>
<dbReference type="GO" id="GO:0003677">
    <property type="term" value="F:DNA binding"/>
    <property type="evidence" value="ECO:0007669"/>
    <property type="project" value="UniProtKB-KW"/>
</dbReference>
<protein>
    <recommendedName>
        <fullName evidence="6">DNA polymerase II subunit 2</fullName>
    </recommendedName>
</protein>
<keyword evidence="9" id="KW-1185">Reference proteome</keyword>
<name>G4YYE2_PHYSP</name>
<evidence type="ECO:0000256" key="6">
    <source>
        <dbReference type="ARBA" id="ARBA00032930"/>
    </source>
</evidence>
<evidence type="ECO:0000256" key="2">
    <source>
        <dbReference type="ARBA" id="ARBA00009560"/>
    </source>
</evidence>
<comment type="similarity">
    <text evidence="2">Belongs to the DNA polymerase epsilon subunit B family.</text>
</comment>
<dbReference type="GO" id="GO:0042276">
    <property type="term" value="P:error-prone translesion synthesis"/>
    <property type="evidence" value="ECO:0007669"/>
    <property type="project" value="TreeGrafter"/>
</dbReference>
<dbReference type="PANTHER" id="PTHR12708:SF0">
    <property type="entry name" value="DNA POLYMERASE EPSILON SUBUNIT 2"/>
    <property type="match status" value="1"/>
</dbReference>
<evidence type="ECO:0000259" key="7">
    <source>
        <dbReference type="Pfam" id="PF04042"/>
    </source>
</evidence>
<dbReference type="Pfam" id="PF04042">
    <property type="entry name" value="DNA_pol_E_B"/>
    <property type="match status" value="1"/>
</dbReference>
<dbReference type="Proteomes" id="UP000002640">
    <property type="component" value="Unassembled WGS sequence"/>
</dbReference>
<dbReference type="Gene3D" id="3.60.21.60">
    <property type="match status" value="1"/>
</dbReference>
<evidence type="ECO:0000256" key="1">
    <source>
        <dbReference type="ARBA" id="ARBA00004123"/>
    </source>
</evidence>
<proteinExistence type="inferred from homology"/>
<evidence type="ECO:0000313" key="9">
    <source>
        <dbReference type="Proteomes" id="UP000002640"/>
    </source>
</evidence>
<evidence type="ECO:0000256" key="3">
    <source>
        <dbReference type="ARBA" id="ARBA00022705"/>
    </source>
</evidence>
<dbReference type="GO" id="GO:0008622">
    <property type="term" value="C:epsilon DNA polymerase complex"/>
    <property type="evidence" value="ECO:0007669"/>
    <property type="project" value="InterPro"/>
</dbReference>
<dbReference type="RefSeq" id="XP_009519173.1">
    <property type="nucleotide sequence ID" value="XM_009520878.1"/>
</dbReference>
<dbReference type="OMA" id="VANTIEY"/>
<dbReference type="Gene3D" id="1.25.40.10">
    <property type="entry name" value="Tetratricopeptide repeat domain"/>
    <property type="match status" value="1"/>
</dbReference>
<dbReference type="InterPro" id="IPR007185">
    <property type="entry name" value="DNA_pol_a/d/e_bsu"/>
</dbReference>
<keyword evidence="5" id="KW-0539">Nucleus</keyword>
<dbReference type="STRING" id="1094619.G4YYE2"/>
<gene>
    <name evidence="8" type="ORF">PHYSODRAFT_478820</name>
</gene>
<evidence type="ECO:0000256" key="5">
    <source>
        <dbReference type="ARBA" id="ARBA00023242"/>
    </source>
</evidence>